<evidence type="ECO:0000313" key="1">
    <source>
        <dbReference type="EMBL" id="KAK3172598.1"/>
    </source>
</evidence>
<proteinExistence type="predicted"/>
<dbReference type="AlphaFoldDB" id="A0AAD9ZAP9"/>
<reference evidence="1" key="1">
    <citation type="submission" date="2022-11" db="EMBL/GenBank/DDBJ databases">
        <title>Chromosomal genome sequence assembly and mating type (MAT) locus characterization of the leprose asexual lichenized fungus Lepraria neglecta (Nyl.) Erichsen.</title>
        <authorList>
            <person name="Allen J.L."/>
            <person name="Pfeffer B."/>
        </authorList>
    </citation>
    <scope>NUCLEOTIDE SEQUENCE</scope>
    <source>
        <strain evidence="1">Allen 5258</strain>
    </source>
</reference>
<comment type="caution">
    <text evidence="1">The sequence shown here is derived from an EMBL/GenBank/DDBJ whole genome shotgun (WGS) entry which is preliminary data.</text>
</comment>
<evidence type="ECO:0000313" key="2">
    <source>
        <dbReference type="Proteomes" id="UP001276659"/>
    </source>
</evidence>
<dbReference type="Proteomes" id="UP001276659">
    <property type="component" value="Unassembled WGS sequence"/>
</dbReference>
<keyword evidence="2" id="KW-1185">Reference proteome</keyword>
<dbReference type="EMBL" id="JASNWA010000007">
    <property type="protein sequence ID" value="KAK3172598.1"/>
    <property type="molecule type" value="Genomic_DNA"/>
</dbReference>
<sequence length="75" mass="7949">MIATYTAAKAVGITGIDAYMFPCTGSQPTGVACKSIQTPINEFPVAVDSNKIPVNYLWLDIEPEDATQPGVECNA</sequence>
<name>A0AAD9ZAP9_9LECA</name>
<protein>
    <submittedName>
        <fullName evidence="1">Uncharacterized protein</fullName>
    </submittedName>
</protein>
<gene>
    <name evidence="1" type="ORF">OEA41_005922</name>
</gene>
<accession>A0AAD9ZAP9</accession>
<organism evidence="1 2">
    <name type="scientific">Lepraria neglecta</name>
    <dbReference type="NCBI Taxonomy" id="209136"/>
    <lineage>
        <taxon>Eukaryota</taxon>
        <taxon>Fungi</taxon>
        <taxon>Dikarya</taxon>
        <taxon>Ascomycota</taxon>
        <taxon>Pezizomycotina</taxon>
        <taxon>Lecanoromycetes</taxon>
        <taxon>OSLEUM clade</taxon>
        <taxon>Lecanoromycetidae</taxon>
        <taxon>Lecanorales</taxon>
        <taxon>Lecanorineae</taxon>
        <taxon>Stereocaulaceae</taxon>
        <taxon>Lepraria</taxon>
    </lineage>
</organism>